<evidence type="ECO:0000256" key="2">
    <source>
        <dbReference type="SAM" id="Phobius"/>
    </source>
</evidence>
<keyword evidence="2" id="KW-0472">Membrane</keyword>
<dbReference type="PANTHER" id="PTHR48098:SF1">
    <property type="entry name" value="DIACYLGLYCEROL ACYLTRANSFERASE_MYCOLYLTRANSFERASE AG85A"/>
    <property type="match status" value="1"/>
</dbReference>
<gene>
    <name evidence="3" type="ORF">GCM10010422_43320</name>
</gene>
<keyword evidence="2" id="KW-0812">Transmembrane</keyword>
<comment type="caution">
    <text evidence="3">The sequence shown here is derived from an EMBL/GenBank/DDBJ whole genome shotgun (WGS) entry which is preliminary data.</text>
</comment>
<dbReference type="InterPro" id="IPR000801">
    <property type="entry name" value="Esterase-like"/>
</dbReference>
<dbReference type="Proteomes" id="UP001501721">
    <property type="component" value="Unassembled WGS sequence"/>
</dbReference>
<dbReference type="Gene3D" id="3.40.50.1820">
    <property type="entry name" value="alpha/beta hydrolase"/>
    <property type="match status" value="1"/>
</dbReference>
<dbReference type="PANTHER" id="PTHR48098">
    <property type="entry name" value="ENTEROCHELIN ESTERASE-RELATED"/>
    <property type="match status" value="1"/>
</dbReference>
<feature type="compositionally biased region" description="Low complexity" evidence="1">
    <location>
        <begin position="401"/>
        <end position="423"/>
    </location>
</feature>
<dbReference type="EMBL" id="BAAATL010000020">
    <property type="protein sequence ID" value="GAA2491853.1"/>
    <property type="molecule type" value="Genomic_DNA"/>
</dbReference>
<feature type="region of interest" description="Disordered" evidence="1">
    <location>
        <begin position="382"/>
        <end position="441"/>
    </location>
</feature>
<dbReference type="InterPro" id="IPR029058">
    <property type="entry name" value="AB_hydrolase_fold"/>
</dbReference>
<dbReference type="GO" id="GO:0016787">
    <property type="term" value="F:hydrolase activity"/>
    <property type="evidence" value="ECO:0007669"/>
    <property type="project" value="UniProtKB-KW"/>
</dbReference>
<keyword evidence="3" id="KW-0378">Hydrolase</keyword>
<keyword evidence="2" id="KW-1133">Transmembrane helix</keyword>
<protein>
    <submittedName>
        <fullName evidence="3">Alpha/beta hydrolase-fold protein</fullName>
    </submittedName>
</protein>
<feature type="transmembrane region" description="Helical" evidence="2">
    <location>
        <begin position="46"/>
        <end position="67"/>
    </location>
</feature>
<reference evidence="3 4" key="1">
    <citation type="journal article" date="2019" name="Int. J. Syst. Evol. Microbiol.">
        <title>The Global Catalogue of Microorganisms (GCM) 10K type strain sequencing project: providing services to taxonomists for standard genome sequencing and annotation.</title>
        <authorList>
            <consortium name="The Broad Institute Genomics Platform"/>
            <consortium name="The Broad Institute Genome Sequencing Center for Infectious Disease"/>
            <person name="Wu L."/>
            <person name="Ma J."/>
        </authorList>
    </citation>
    <scope>NUCLEOTIDE SEQUENCE [LARGE SCALE GENOMIC DNA]</scope>
    <source>
        <strain evidence="3 4">JCM 6923</strain>
    </source>
</reference>
<evidence type="ECO:0000313" key="3">
    <source>
        <dbReference type="EMBL" id="GAA2491853.1"/>
    </source>
</evidence>
<feature type="transmembrane region" description="Helical" evidence="2">
    <location>
        <begin position="15"/>
        <end position="34"/>
    </location>
</feature>
<sequence>MFSLYRDMSLTGTPFLYTTVVLAVIALILPLLLWSKMRGPKHLRTVARVLMLLFAQGTAVTLVFVLVNNQNNLYDNWADLFGTGSHVEQAADLGRDGTGGIAVKHLPKVKQTFEQATGPGMHSAGGVRVTQLKGRVSGVDAEVYVWLPPQYDDPAYKHKKFPVVEVLPGYPGSARAWFGSMKAHEQLLPLMKSGQVAPFIMVAPRTNLLAGVDTGCANIPGQVNADTWLSIDVPKMVMDNFRAQPAPQGWAIAGYSAGAQCAVKLAVAHPDRYKAAVSMSGYNDPIGERNSLAAQNPTLRAENNPYLLLKKATVPPPIALYLSGESGDGYEAGMALESVAKAPTTVHVVFLPKSAGGHTMALWRPQVPDVFRWLTLQMGQSHAKGRDHSVPGTPGTGVGAPAGTAAAGSTGTTPRSPSTGGSTHAELASGTASREDAAQKR</sequence>
<evidence type="ECO:0000256" key="1">
    <source>
        <dbReference type="SAM" id="MobiDB-lite"/>
    </source>
</evidence>
<organism evidence="3 4">
    <name type="scientific">Streptomyces graminearus</name>
    <dbReference type="NCBI Taxonomy" id="284030"/>
    <lineage>
        <taxon>Bacteria</taxon>
        <taxon>Bacillati</taxon>
        <taxon>Actinomycetota</taxon>
        <taxon>Actinomycetes</taxon>
        <taxon>Kitasatosporales</taxon>
        <taxon>Streptomycetaceae</taxon>
        <taxon>Streptomyces</taxon>
    </lineage>
</organism>
<proteinExistence type="predicted"/>
<dbReference type="InterPro" id="IPR050583">
    <property type="entry name" value="Mycobacterial_A85_antigen"/>
</dbReference>
<evidence type="ECO:0000313" key="4">
    <source>
        <dbReference type="Proteomes" id="UP001501721"/>
    </source>
</evidence>
<keyword evidence="4" id="KW-1185">Reference proteome</keyword>
<accession>A0ABN3LXN5</accession>
<name>A0ABN3LXN5_9ACTN</name>
<dbReference type="SUPFAM" id="SSF53474">
    <property type="entry name" value="alpha/beta-Hydrolases"/>
    <property type="match status" value="1"/>
</dbReference>
<dbReference type="Pfam" id="PF00756">
    <property type="entry name" value="Esterase"/>
    <property type="match status" value="1"/>
</dbReference>